<evidence type="ECO:0000256" key="5">
    <source>
        <dbReference type="SAM" id="MobiDB-lite"/>
    </source>
</evidence>
<keyword evidence="2" id="KW-0238">DNA-binding</keyword>
<dbReference type="OrthoDB" id="4222821at2759"/>
<comment type="caution">
    <text evidence="7">The sequence shown here is derived from an EMBL/GenBank/DDBJ whole genome shotgun (WGS) entry which is preliminary data.</text>
</comment>
<evidence type="ECO:0000256" key="4">
    <source>
        <dbReference type="ARBA" id="ARBA00023242"/>
    </source>
</evidence>
<dbReference type="Gene3D" id="4.10.240.10">
    <property type="entry name" value="Zn(2)-C6 fungal-type DNA-binding domain"/>
    <property type="match status" value="1"/>
</dbReference>
<evidence type="ECO:0000256" key="2">
    <source>
        <dbReference type="ARBA" id="ARBA00023125"/>
    </source>
</evidence>
<dbReference type="GeneID" id="37068863"/>
<dbReference type="STRING" id="1448321.A0A317W6Z4"/>
<protein>
    <recommendedName>
        <fullName evidence="6">Zn(2)-C6 fungal-type domain-containing protein</fullName>
    </recommendedName>
</protein>
<name>A0A317W6Z4_9EURO</name>
<keyword evidence="3" id="KW-0804">Transcription</keyword>
<evidence type="ECO:0000256" key="3">
    <source>
        <dbReference type="ARBA" id="ARBA00023163"/>
    </source>
</evidence>
<dbReference type="PROSITE" id="PS00463">
    <property type="entry name" value="ZN2_CY6_FUNGAL_1"/>
    <property type="match status" value="1"/>
</dbReference>
<evidence type="ECO:0000313" key="8">
    <source>
        <dbReference type="Proteomes" id="UP000247233"/>
    </source>
</evidence>
<dbReference type="EMBL" id="MSFL01000012">
    <property type="protein sequence ID" value="PWY82163.1"/>
    <property type="molecule type" value="Genomic_DNA"/>
</dbReference>
<dbReference type="PROSITE" id="PS50048">
    <property type="entry name" value="ZN2_CY6_FUNGAL_2"/>
    <property type="match status" value="1"/>
</dbReference>
<keyword evidence="1" id="KW-0805">Transcription regulation</keyword>
<evidence type="ECO:0000256" key="1">
    <source>
        <dbReference type="ARBA" id="ARBA00023015"/>
    </source>
</evidence>
<dbReference type="RefSeq" id="XP_025399428.1">
    <property type="nucleotide sequence ID" value="XM_025546626.1"/>
</dbReference>
<reference evidence="7 8" key="1">
    <citation type="submission" date="2016-12" db="EMBL/GenBank/DDBJ databases">
        <title>The genomes of Aspergillus section Nigri reveals drivers in fungal speciation.</title>
        <authorList>
            <consortium name="DOE Joint Genome Institute"/>
            <person name="Vesth T.C."/>
            <person name="Nybo J."/>
            <person name="Theobald S."/>
            <person name="Brandl J."/>
            <person name="Frisvad J.C."/>
            <person name="Nielsen K.F."/>
            <person name="Lyhne E.K."/>
            <person name="Kogle M.E."/>
            <person name="Kuo A."/>
            <person name="Riley R."/>
            <person name="Clum A."/>
            <person name="Nolan M."/>
            <person name="Lipzen A."/>
            <person name="Salamov A."/>
            <person name="Henrissat B."/>
            <person name="Wiebenga A."/>
            <person name="De Vries R.P."/>
            <person name="Grigoriev I.V."/>
            <person name="Mortensen U.H."/>
            <person name="Andersen M.R."/>
            <person name="Baker S.E."/>
        </authorList>
    </citation>
    <scope>NUCLEOTIDE SEQUENCE [LARGE SCALE GENOMIC DNA]</scope>
    <source>
        <strain evidence="7 8">CBS 117.55</strain>
    </source>
</reference>
<keyword evidence="8" id="KW-1185">Reference proteome</keyword>
<dbReference type="InterPro" id="IPR001138">
    <property type="entry name" value="Zn2Cys6_DnaBD"/>
</dbReference>
<organism evidence="7 8">
    <name type="scientific">Aspergillus heteromorphus CBS 117.55</name>
    <dbReference type="NCBI Taxonomy" id="1448321"/>
    <lineage>
        <taxon>Eukaryota</taxon>
        <taxon>Fungi</taxon>
        <taxon>Dikarya</taxon>
        <taxon>Ascomycota</taxon>
        <taxon>Pezizomycotina</taxon>
        <taxon>Eurotiomycetes</taxon>
        <taxon>Eurotiomycetidae</taxon>
        <taxon>Eurotiales</taxon>
        <taxon>Aspergillaceae</taxon>
        <taxon>Aspergillus</taxon>
        <taxon>Aspergillus subgen. Circumdati</taxon>
    </lineage>
</organism>
<evidence type="ECO:0000259" key="6">
    <source>
        <dbReference type="PROSITE" id="PS50048"/>
    </source>
</evidence>
<feature type="region of interest" description="Disordered" evidence="5">
    <location>
        <begin position="58"/>
        <end position="110"/>
    </location>
</feature>
<keyword evidence="4" id="KW-0539">Nucleus</keyword>
<proteinExistence type="predicted"/>
<feature type="compositionally biased region" description="Polar residues" evidence="5">
    <location>
        <begin position="277"/>
        <end position="298"/>
    </location>
</feature>
<sequence>MGGEGLPPTSETVAYPSAKRYACDRCRSHKLRCPRENPSVQQSCTRCIRAGAVCVTSDAKPLGRPSRGDPRPLPPAPASHAARHPSPPVPRRPQSVDMSTSQHPTPAWDHGLYPWSQSTFPSLPPLDDTPMLDGQMALSFPPMATYTPALTSPVAWVDPVEFQNLTSESTRETYPKEEMAIIQPRDRTEAVQRLTSLSGSLNALIDHLNTFSWDTVLARIACPSPPDGTTSDSQRNPFNEALKDTAEFVVILQALHQGPSTPSPHPEQRGVSPRGPQETSTISTPNTGSGHSNMSRGGNQPRIPPLSTPIILMVIACHMQILQMYDFIFSQSQVTLQAMPEEDIAGFRMLDGLQLAGIPLSQGHLQLKILIQVIEHQLHQIERLMGLPVEYRVAGRNQSYPGLLSSSESLDLLRASMSQTEGGHGKSGMQSILSLKESMRKVQQML</sequence>
<feature type="region of interest" description="Disordered" evidence="5">
    <location>
        <begin position="257"/>
        <end position="302"/>
    </location>
</feature>
<dbReference type="InterPro" id="IPR036864">
    <property type="entry name" value="Zn2-C6_fun-type_DNA-bd_sf"/>
</dbReference>
<evidence type="ECO:0000313" key="7">
    <source>
        <dbReference type="EMBL" id="PWY82163.1"/>
    </source>
</evidence>
<dbReference type="GO" id="GO:0008270">
    <property type="term" value="F:zinc ion binding"/>
    <property type="evidence" value="ECO:0007669"/>
    <property type="project" value="InterPro"/>
</dbReference>
<accession>A0A317W6Z4</accession>
<dbReference type="SUPFAM" id="SSF57701">
    <property type="entry name" value="Zn2/Cys6 DNA-binding domain"/>
    <property type="match status" value="1"/>
</dbReference>
<dbReference type="CDD" id="cd00067">
    <property type="entry name" value="GAL4"/>
    <property type="match status" value="1"/>
</dbReference>
<dbReference type="AlphaFoldDB" id="A0A317W6Z4"/>
<dbReference type="Pfam" id="PF00172">
    <property type="entry name" value="Zn_clus"/>
    <property type="match status" value="1"/>
</dbReference>
<dbReference type="Proteomes" id="UP000247233">
    <property type="component" value="Unassembled WGS sequence"/>
</dbReference>
<dbReference type="GO" id="GO:0003677">
    <property type="term" value="F:DNA binding"/>
    <property type="evidence" value="ECO:0007669"/>
    <property type="project" value="UniProtKB-KW"/>
</dbReference>
<dbReference type="GO" id="GO:0000981">
    <property type="term" value="F:DNA-binding transcription factor activity, RNA polymerase II-specific"/>
    <property type="evidence" value="ECO:0007669"/>
    <property type="project" value="InterPro"/>
</dbReference>
<dbReference type="SMART" id="SM00066">
    <property type="entry name" value="GAL4"/>
    <property type="match status" value="1"/>
</dbReference>
<dbReference type="VEuPathDB" id="FungiDB:BO70DRAFT_396461"/>
<dbReference type="GO" id="GO:0009893">
    <property type="term" value="P:positive regulation of metabolic process"/>
    <property type="evidence" value="ECO:0007669"/>
    <property type="project" value="UniProtKB-ARBA"/>
</dbReference>
<feature type="domain" description="Zn(2)-C6 fungal-type" evidence="6">
    <location>
        <begin position="22"/>
        <end position="56"/>
    </location>
</feature>
<gene>
    <name evidence="7" type="ORF">BO70DRAFT_396461</name>
</gene>